<protein>
    <submittedName>
        <fullName evidence="1">Uncharacterized protein</fullName>
    </submittedName>
</protein>
<dbReference type="AlphaFoldDB" id="A0AAN8NWV1"/>
<accession>A0AAN8NWV1</accession>
<evidence type="ECO:0000313" key="2">
    <source>
        <dbReference type="Proteomes" id="UP001372834"/>
    </source>
</evidence>
<proteinExistence type="predicted"/>
<name>A0AAN8NWV1_POLSC</name>
<gene>
    <name evidence="1" type="ORF">RUM43_012212</name>
</gene>
<comment type="caution">
    <text evidence="1">The sequence shown here is derived from an EMBL/GenBank/DDBJ whole genome shotgun (WGS) entry which is preliminary data.</text>
</comment>
<organism evidence="1 2">
    <name type="scientific">Polyplax serrata</name>
    <name type="common">Common mouse louse</name>
    <dbReference type="NCBI Taxonomy" id="468196"/>
    <lineage>
        <taxon>Eukaryota</taxon>
        <taxon>Metazoa</taxon>
        <taxon>Ecdysozoa</taxon>
        <taxon>Arthropoda</taxon>
        <taxon>Hexapoda</taxon>
        <taxon>Insecta</taxon>
        <taxon>Pterygota</taxon>
        <taxon>Neoptera</taxon>
        <taxon>Paraneoptera</taxon>
        <taxon>Psocodea</taxon>
        <taxon>Troctomorpha</taxon>
        <taxon>Phthiraptera</taxon>
        <taxon>Anoplura</taxon>
        <taxon>Polyplacidae</taxon>
        <taxon>Polyplax</taxon>
    </lineage>
</organism>
<dbReference type="Proteomes" id="UP001372834">
    <property type="component" value="Unassembled WGS sequence"/>
</dbReference>
<reference evidence="1 2" key="1">
    <citation type="submission" date="2023-10" db="EMBL/GenBank/DDBJ databases">
        <title>Genomes of two closely related lineages of the louse Polyplax serrata with different host specificities.</title>
        <authorList>
            <person name="Martinu J."/>
            <person name="Tarabai H."/>
            <person name="Stefka J."/>
            <person name="Hypsa V."/>
        </authorList>
    </citation>
    <scope>NUCLEOTIDE SEQUENCE [LARGE SCALE GENOMIC DNA]</scope>
    <source>
        <strain evidence="1">HR10_N</strain>
    </source>
</reference>
<sequence length="127" mass="14886">MVWNKHKIYNIKRNTKGRTIWSRSNGTTLRDVLGYEGLFEVHQRGNLGKERLEDVDGIEDCGEVKKSRGIRCIPQTEHCIFMEERWRIRFIFMGFTLEKWLCCSSGTSASKCHSLPFVLLCFHGFRL</sequence>
<evidence type="ECO:0000313" key="1">
    <source>
        <dbReference type="EMBL" id="KAK6619455.1"/>
    </source>
</evidence>
<dbReference type="EMBL" id="JAWJWE010000040">
    <property type="protein sequence ID" value="KAK6619455.1"/>
    <property type="molecule type" value="Genomic_DNA"/>
</dbReference>